<dbReference type="PANTHER" id="PTHR30146:SF109">
    <property type="entry name" value="HTH-TYPE TRANSCRIPTIONAL REGULATOR GALS"/>
    <property type="match status" value="1"/>
</dbReference>
<keyword evidence="3" id="KW-0804">Transcription</keyword>
<dbReference type="PANTHER" id="PTHR30146">
    <property type="entry name" value="LACI-RELATED TRANSCRIPTIONAL REPRESSOR"/>
    <property type="match status" value="1"/>
</dbReference>
<dbReference type="SMART" id="SM00354">
    <property type="entry name" value="HTH_LACI"/>
    <property type="match status" value="1"/>
</dbReference>
<dbReference type="Gene3D" id="1.10.260.40">
    <property type="entry name" value="lambda repressor-like DNA-binding domains"/>
    <property type="match status" value="1"/>
</dbReference>
<keyword evidence="2" id="KW-0238">DNA-binding</keyword>
<dbReference type="CDD" id="cd01392">
    <property type="entry name" value="HTH_LacI"/>
    <property type="match status" value="1"/>
</dbReference>
<keyword evidence="6" id="KW-1185">Reference proteome</keyword>
<keyword evidence="1" id="KW-0805">Transcription regulation</keyword>
<evidence type="ECO:0000313" key="6">
    <source>
        <dbReference type="Proteomes" id="UP000266906"/>
    </source>
</evidence>
<gene>
    <name evidence="5" type="ORF">EDD38_6661</name>
</gene>
<dbReference type="EMBL" id="RKQG01000002">
    <property type="protein sequence ID" value="RPE29504.1"/>
    <property type="molecule type" value="Genomic_DNA"/>
</dbReference>
<comment type="caution">
    <text evidence="5">The sequence shown here is derived from an EMBL/GenBank/DDBJ whole genome shotgun (WGS) entry which is preliminary data.</text>
</comment>
<name>A0A3N4RZJ2_9ACTN</name>
<dbReference type="SUPFAM" id="SSF53822">
    <property type="entry name" value="Periplasmic binding protein-like I"/>
    <property type="match status" value="1"/>
</dbReference>
<dbReference type="InterPro" id="IPR000843">
    <property type="entry name" value="HTH_LacI"/>
</dbReference>
<proteinExistence type="predicted"/>
<accession>A0A3N4RZJ2</accession>
<dbReference type="SUPFAM" id="SSF47413">
    <property type="entry name" value="lambda repressor-like DNA-binding domains"/>
    <property type="match status" value="1"/>
</dbReference>
<dbReference type="GO" id="GO:0003700">
    <property type="term" value="F:DNA-binding transcription factor activity"/>
    <property type="evidence" value="ECO:0007669"/>
    <property type="project" value="TreeGrafter"/>
</dbReference>
<dbReference type="InterPro" id="IPR046335">
    <property type="entry name" value="LacI/GalR-like_sensor"/>
</dbReference>
<dbReference type="RefSeq" id="WP_208767105.1">
    <property type="nucleotide sequence ID" value="NZ_JBEYIY010000004.1"/>
</dbReference>
<dbReference type="Proteomes" id="UP000266906">
    <property type="component" value="Unassembled WGS sequence"/>
</dbReference>
<dbReference type="PROSITE" id="PS00356">
    <property type="entry name" value="HTH_LACI_1"/>
    <property type="match status" value="1"/>
</dbReference>
<evidence type="ECO:0000256" key="1">
    <source>
        <dbReference type="ARBA" id="ARBA00023015"/>
    </source>
</evidence>
<dbReference type="CDD" id="cd01574">
    <property type="entry name" value="PBP1_LacI"/>
    <property type="match status" value="1"/>
</dbReference>
<dbReference type="AlphaFoldDB" id="A0A3N4RZJ2"/>
<feature type="domain" description="HTH lacI-type" evidence="4">
    <location>
        <begin position="9"/>
        <end position="63"/>
    </location>
</feature>
<dbReference type="InterPro" id="IPR028082">
    <property type="entry name" value="Peripla_BP_I"/>
</dbReference>
<dbReference type="InterPro" id="IPR010982">
    <property type="entry name" value="Lambda_DNA-bd_dom_sf"/>
</dbReference>
<sequence length="345" mass="35642">MTAPRTRQPVMADVAKLAGVSHQTVSRVLNGSPNVAPATRARVAAAIRELDYRPNSMARALVTRRSQTLGVVSFASTLYGPASMLDGLEQAARSAGYFVSVASLRSLDPRSVQEAVDRLRDQGVEGIAVIAPQVSATGGPADPAGASPVVMVGTGAPSAVPRVAVDNVAGAAAATRYLLGLGHLTVHHITGPPGWLESQERERGWRGALAEAGARVPPALPGDWGARSGYQAGLRIAADPRVTAVFCANDQTALGVLRALHEGGRAVPGDISVVGFDHIPEAAYLVPPLTTVRQDFEALGRQALSLLVEELSGVPCAGRRVLIAPDLVVRDSSGPAPAGAAVKIR</sequence>
<dbReference type="Pfam" id="PF13377">
    <property type="entry name" value="Peripla_BP_3"/>
    <property type="match status" value="1"/>
</dbReference>
<evidence type="ECO:0000256" key="3">
    <source>
        <dbReference type="ARBA" id="ARBA00023163"/>
    </source>
</evidence>
<dbReference type="Pfam" id="PF00356">
    <property type="entry name" value="LacI"/>
    <property type="match status" value="1"/>
</dbReference>
<evidence type="ECO:0000256" key="2">
    <source>
        <dbReference type="ARBA" id="ARBA00023125"/>
    </source>
</evidence>
<reference evidence="5 6" key="1">
    <citation type="submission" date="2018-11" db="EMBL/GenBank/DDBJ databases">
        <title>Sequencing the genomes of 1000 actinobacteria strains.</title>
        <authorList>
            <person name="Klenk H.-P."/>
        </authorList>
    </citation>
    <scope>NUCLEOTIDE SEQUENCE [LARGE SCALE GENOMIC DNA]</scope>
    <source>
        <strain evidence="5 6">DSM 44781</strain>
    </source>
</reference>
<dbReference type="GO" id="GO:0000976">
    <property type="term" value="F:transcription cis-regulatory region binding"/>
    <property type="evidence" value="ECO:0007669"/>
    <property type="project" value="TreeGrafter"/>
</dbReference>
<dbReference type="PROSITE" id="PS50932">
    <property type="entry name" value="HTH_LACI_2"/>
    <property type="match status" value="1"/>
</dbReference>
<evidence type="ECO:0000313" key="5">
    <source>
        <dbReference type="EMBL" id="RPE29504.1"/>
    </source>
</evidence>
<organism evidence="5 6">
    <name type="scientific">Kitasatospora cineracea</name>
    <dbReference type="NCBI Taxonomy" id="88074"/>
    <lineage>
        <taxon>Bacteria</taxon>
        <taxon>Bacillati</taxon>
        <taxon>Actinomycetota</taxon>
        <taxon>Actinomycetes</taxon>
        <taxon>Kitasatosporales</taxon>
        <taxon>Streptomycetaceae</taxon>
        <taxon>Kitasatospora</taxon>
    </lineage>
</organism>
<evidence type="ECO:0000259" key="4">
    <source>
        <dbReference type="PROSITE" id="PS50932"/>
    </source>
</evidence>
<dbReference type="Gene3D" id="3.40.50.2300">
    <property type="match status" value="2"/>
</dbReference>
<protein>
    <submittedName>
        <fullName evidence="5">LacI family transcriptional regulator</fullName>
    </submittedName>
</protein>